<name>A0ACB6Z382_THEGA</name>
<proteinExistence type="predicted"/>
<accession>A0ACB6Z382</accession>
<feature type="non-terminal residue" evidence="1">
    <location>
        <position position="649"/>
    </location>
</feature>
<dbReference type="EMBL" id="MU118155">
    <property type="protein sequence ID" value="KAF9644170.1"/>
    <property type="molecule type" value="Genomic_DNA"/>
</dbReference>
<dbReference type="Proteomes" id="UP000886501">
    <property type="component" value="Unassembled WGS sequence"/>
</dbReference>
<evidence type="ECO:0000313" key="1">
    <source>
        <dbReference type="EMBL" id="KAF9644170.1"/>
    </source>
</evidence>
<organism evidence="1 2">
    <name type="scientific">Thelephora ganbajun</name>
    <name type="common">Ganba fungus</name>
    <dbReference type="NCBI Taxonomy" id="370292"/>
    <lineage>
        <taxon>Eukaryota</taxon>
        <taxon>Fungi</taxon>
        <taxon>Dikarya</taxon>
        <taxon>Basidiomycota</taxon>
        <taxon>Agaricomycotina</taxon>
        <taxon>Agaricomycetes</taxon>
        <taxon>Thelephorales</taxon>
        <taxon>Thelephoraceae</taxon>
        <taxon>Thelephora</taxon>
    </lineage>
</organism>
<sequence length="649" mass="73262">MVDTEEPPTYTVIDRFPNPGHSLPPSYDDTTFTIGSRTVSRPLVTIEQLKSHLRLLGMFARMKQKVEEPDSDPQLAENIPSLAKAQSPQKRWVWFLELAVERFERWVASLNTSGGLFIIPPIDVWIIWHAYMLNPMWYTEDCERLSLLRPLRNLERNPIDLVASIGDDPFNFRPPPEQEEVWDARIRLPYNPFISCGVHTHVDIDCPQCERPVTVPFLNAEKTGFAQAEFNATCGNCDSPITRERLGVAKFTRDAVLDPEDSNHTDVYGKAIYLPGTLLMASGLISTAVARETKAKLKRMDAFRNDQDGRPRDPRPYPDTGTWRRAMGEKLKYKADDLRKNLEGCLIARRARKIVGAYVDGRPFSVELVAAAMRQTKFTEKMYHLGWLNPGFFDNPEDVRALQHCVVRYYGFLTLIQSDISLFVPTLDIDLAWHTHQLSPKAYKKDCGLYAGKFVNHDDQVEESHLSDGFDLTCRAWEARLSSRFGIPYMHCGCPLPGTTVGQRLGKLSALIFSHRPRMDSPMDREDCYSATHPSDHNSVFINSRIGKQRREVRKLTWKRRRDRDSQKIKESKGKIKNKELGERYARGHDHDAAFMVPVPLVYGYGYPFVYTPYPGLCAGGVSGCMGGEGSSGCAASGLNCSSAGCGSG</sequence>
<reference evidence="1" key="1">
    <citation type="submission" date="2019-10" db="EMBL/GenBank/DDBJ databases">
        <authorList>
            <consortium name="DOE Joint Genome Institute"/>
            <person name="Kuo A."/>
            <person name="Miyauchi S."/>
            <person name="Kiss E."/>
            <person name="Drula E."/>
            <person name="Kohler A."/>
            <person name="Sanchez-Garcia M."/>
            <person name="Andreopoulos B."/>
            <person name="Barry K.W."/>
            <person name="Bonito G."/>
            <person name="Buee M."/>
            <person name="Carver A."/>
            <person name="Chen C."/>
            <person name="Cichocki N."/>
            <person name="Clum A."/>
            <person name="Culley D."/>
            <person name="Crous P.W."/>
            <person name="Fauchery L."/>
            <person name="Girlanda M."/>
            <person name="Hayes R."/>
            <person name="Keri Z."/>
            <person name="Labutti K."/>
            <person name="Lipzen A."/>
            <person name="Lombard V."/>
            <person name="Magnuson J."/>
            <person name="Maillard F."/>
            <person name="Morin E."/>
            <person name="Murat C."/>
            <person name="Nolan M."/>
            <person name="Ohm R."/>
            <person name="Pangilinan J."/>
            <person name="Pereira M."/>
            <person name="Perotto S."/>
            <person name="Peter M."/>
            <person name="Riley R."/>
            <person name="Sitrit Y."/>
            <person name="Stielow B."/>
            <person name="Szollosi G."/>
            <person name="Zifcakova L."/>
            <person name="Stursova M."/>
            <person name="Spatafora J.W."/>
            <person name="Tedersoo L."/>
            <person name="Vaario L.-M."/>
            <person name="Yamada A."/>
            <person name="Yan M."/>
            <person name="Wang P."/>
            <person name="Xu J."/>
            <person name="Bruns T."/>
            <person name="Baldrian P."/>
            <person name="Vilgalys R."/>
            <person name="Henrissat B."/>
            <person name="Grigoriev I.V."/>
            <person name="Hibbett D."/>
            <person name="Nagy L.G."/>
            <person name="Martin F.M."/>
        </authorList>
    </citation>
    <scope>NUCLEOTIDE SEQUENCE</scope>
    <source>
        <strain evidence="1">P2</strain>
    </source>
</reference>
<evidence type="ECO:0000313" key="2">
    <source>
        <dbReference type="Proteomes" id="UP000886501"/>
    </source>
</evidence>
<reference evidence="1" key="2">
    <citation type="journal article" date="2020" name="Nat. Commun.">
        <title>Large-scale genome sequencing of mycorrhizal fungi provides insights into the early evolution of symbiotic traits.</title>
        <authorList>
            <person name="Miyauchi S."/>
            <person name="Kiss E."/>
            <person name="Kuo A."/>
            <person name="Drula E."/>
            <person name="Kohler A."/>
            <person name="Sanchez-Garcia M."/>
            <person name="Morin E."/>
            <person name="Andreopoulos B."/>
            <person name="Barry K.W."/>
            <person name="Bonito G."/>
            <person name="Buee M."/>
            <person name="Carver A."/>
            <person name="Chen C."/>
            <person name="Cichocki N."/>
            <person name="Clum A."/>
            <person name="Culley D."/>
            <person name="Crous P.W."/>
            <person name="Fauchery L."/>
            <person name="Girlanda M."/>
            <person name="Hayes R.D."/>
            <person name="Keri Z."/>
            <person name="LaButti K."/>
            <person name="Lipzen A."/>
            <person name="Lombard V."/>
            <person name="Magnuson J."/>
            <person name="Maillard F."/>
            <person name="Murat C."/>
            <person name="Nolan M."/>
            <person name="Ohm R.A."/>
            <person name="Pangilinan J."/>
            <person name="Pereira M.F."/>
            <person name="Perotto S."/>
            <person name="Peter M."/>
            <person name="Pfister S."/>
            <person name="Riley R."/>
            <person name="Sitrit Y."/>
            <person name="Stielow J.B."/>
            <person name="Szollosi G."/>
            <person name="Zifcakova L."/>
            <person name="Stursova M."/>
            <person name="Spatafora J.W."/>
            <person name="Tedersoo L."/>
            <person name="Vaario L.M."/>
            <person name="Yamada A."/>
            <person name="Yan M."/>
            <person name="Wang P."/>
            <person name="Xu J."/>
            <person name="Bruns T."/>
            <person name="Baldrian P."/>
            <person name="Vilgalys R."/>
            <person name="Dunand C."/>
            <person name="Henrissat B."/>
            <person name="Grigoriev I.V."/>
            <person name="Hibbett D."/>
            <person name="Nagy L.G."/>
            <person name="Martin F.M."/>
        </authorList>
    </citation>
    <scope>NUCLEOTIDE SEQUENCE</scope>
    <source>
        <strain evidence="1">P2</strain>
    </source>
</reference>
<keyword evidence="2" id="KW-1185">Reference proteome</keyword>
<protein>
    <submittedName>
        <fullName evidence="1">Uncharacterized protein</fullName>
    </submittedName>
</protein>
<comment type="caution">
    <text evidence="1">The sequence shown here is derived from an EMBL/GenBank/DDBJ whole genome shotgun (WGS) entry which is preliminary data.</text>
</comment>
<gene>
    <name evidence="1" type="ORF">BDM02DRAFT_3175056</name>
</gene>